<proteinExistence type="predicted"/>
<dbReference type="AlphaFoldDB" id="A0A1V1P9M9"/>
<accession>A0A1V1P9M9</accession>
<evidence type="ECO:0000313" key="2">
    <source>
        <dbReference type="Proteomes" id="UP000189670"/>
    </source>
</evidence>
<sequence>MIELILSGEGNSDIGEKDIQLQSFIPGPITVLTINILNYFHKFDIKCHFINRMQLKKYPMTLKGKKKREKIKTTGKGHANLAYKLACIARENNYQVAILMRDASKNEFQSIYQEIMGGFETAMYKNGVAAIPVPESEAWLISCLDPNESKSIEGCKTDMKKLLEQKLLKRNQAHNKETWCEIAGKCAIEKVEAPSFNKYRSDLEKVVKYLF</sequence>
<comment type="caution">
    <text evidence="1">The sequence shown here is derived from an EMBL/GenBank/DDBJ whole genome shotgun (WGS) entry which is preliminary data.</text>
</comment>
<gene>
    <name evidence="1" type="ORF">OMM_02509</name>
</gene>
<evidence type="ECO:0000313" key="1">
    <source>
        <dbReference type="EMBL" id="ETR71395.1"/>
    </source>
</evidence>
<dbReference type="Proteomes" id="UP000189670">
    <property type="component" value="Unassembled WGS sequence"/>
</dbReference>
<organism evidence="1 2">
    <name type="scientific">Candidatus Magnetoglobus multicellularis str. Araruama</name>
    <dbReference type="NCBI Taxonomy" id="890399"/>
    <lineage>
        <taxon>Bacteria</taxon>
        <taxon>Pseudomonadati</taxon>
        <taxon>Thermodesulfobacteriota</taxon>
        <taxon>Desulfobacteria</taxon>
        <taxon>Desulfobacterales</taxon>
        <taxon>Desulfobacteraceae</taxon>
        <taxon>Candidatus Magnetoglobus</taxon>
    </lineage>
</organism>
<name>A0A1V1P9M9_9BACT</name>
<reference evidence="2" key="1">
    <citation type="submission" date="2012-11" db="EMBL/GenBank/DDBJ databases">
        <authorList>
            <person name="Lucero-Rivera Y.E."/>
            <person name="Tovar-Ramirez D."/>
        </authorList>
    </citation>
    <scope>NUCLEOTIDE SEQUENCE [LARGE SCALE GENOMIC DNA]</scope>
    <source>
        <strain evidence="2">Araruama</strain>
    </source>
</reference>
<dbReference type="EMBL" id="ATBP01000274">
    <property type="protein sequence ID" value="ETR71395.1"/>
    <property type="molecule type" value="Genomic_DNA"/>
</dbReference>
<protein>
    <submittedName>
        <fullName evidence="1">Uncharacterized protein</fullName>
    </submittedName>
</protein>